<feature type="transmembrane region" description="Helical" evidence="5">
    <location>
        <begin position="97"/>
        <end position="120"/>
    </location>
</feature>
<accession>A0A6P2CGE9</accession>
<evidence type="ECO:0000256" key="2">
    <source>
        <dbReference type="ARBA" id="ARBA00022692"/>
    </source>
</evidence>
<dbReference type="Pfam" id="PF13564">
    <property type="entry name" value="DoxX_2"/>
    <property type="match status" value="1"/>
</dbReference>
<dbReference type="RefSeq" id="WP_010838773.1">
    <property type="nucleotide sequence ID" value="NZ_QRCM01000001.1"/>
</dbReference>
<gene>
    <name evidence="6" type="ORF">DW322_13165</name>
</gene>
<dbReference type="Proteomes" id="UP000471120">
    <property type="component" value="Unassembled WGS sequence"/>
</dbReference>
<protein>
    <recommendedName>
        <fullName evidence="8">DoxX family protein</fullName>
    </recommendedName>
</protein>
<sequence length="121" mass="12720">MNTSTLVLVWLLCASLAGDALLSLRPPTFISDCLHGVGFPREWWWTLVVIKALAAIGLAVGALRNDPGVAATVAIGTTAYFGSAAITHIRARFTGSAFWINCLAMLLLSTLTAGVTVAAYL</sequence>
<feature type="transmembrane region" description="Helical" evidence="5">
    <location>
        <begin position="43"/>
        <end position="63"/>
    </location>
</feature>
<evidence type="ECO:0000256" key="5">
    <source>
        <dbReference type="SAM" id="Phobius"/>
    </source>
</evidence>
<keyword evidence="2 5" id="KW-0812">Transmembrane</keyword>
<evidence type="ECO:0000313" key="6">
    <source>
        <dbReference type="EMBL" id="TXG91000.1"/>
    </source>
</evidence>
<organism evidence="6 7">
    <name type="scientific">Rhodococcus rhodnii</name>
    <dbReference type="NCBI Taxonomy" id="38312"/>
    <lineage>
        <taxon>Bacteria</taxon>
        <taxon>Bacillati</taxon>
        <taxon>Actinomycetota</taxon>
        <taxon>Actinomycetes</taxon>
        <taxon>Mycobacteriales</taxon>
        <taxon>Nocardiaceae</taxon>
        <taxon>Rhodococcus</taxon>
    </lineage>
</organism>
<comment type="subcellular location">
    <subcellularLocation>
        <location evidence="1">Membrane</location>
        <topology evidence="1">Multi-pass membrane protein</topology>
    </subcellularLocation>
</comment>
<keyword evidence="3 5" id="KW-1133">Transmembrane helix</keyword>
<name>A0A6P2CGE9_9NOCA</name>
<dbReference type="EMBL" id="QRCM01000001">
    <property type="protein sequence ID" value="TXG91000.1"/>
    <property type="molecule type" value="Genomic_DNA"/>
</dbReference>
<evidence type="ECO:0000256" key="4">
    <source>
        <dbReference type="ARBA" id="ARBA00023136"/>
    </source>
</evidence>
<reference evidence="6 7" key="1">
    <citation type="submission" date="2018-07" db="EMBL/GenBank/DDBJ databases">
        <title>Genome sequence of Rhodococcus rhodnii ATCC 35071 from Rhodnius prolixus.</title>
        <authorList>
            <person name="Patel V."/>
            <person name="Vogel K.J."/>
        </authorList>
    </citation>
    <scope>NUCLEOTIDE SEQUENCE [LARGE SCALE GENOMIC DNA]</scope>
    <source>
        <strain evidence="6 7">ATCC 35071</strain>
    </source>
</reference>
<keyword evidence="4 5" id="KW-0472">Membrane</keyword>
<evidence type="ECO:0000256" key="1">
    <source>
        <dbReference type="ARBA" id="ARBA00004141"/>
    </source>
</evidence>
<comment type="caution">
    <text evidence="6">The sequence shown here is derived from an EMBL/GenBank/DDBJ whole genome shotgun (WGS) entry which is preliminary data.</text>
</comment>
<feature type="transmembrane region" description="Helical" evidence="5">
    <location>
        <begin position="70"/>
        <end position="91"/>
    </location>
</feature>
<evidence type="ECO:0008006" key="8">
    <source>
        <dbReference type="Google" id="ProtNLM"/>
    </source>
</evidence>
<evidence type="ECO:0000313" key="7">
    <source>
        <dbReference type="Proteomes" id="UP000471120"/>
    </source>
</evidence>
<dbReference type="InterPro" id="IPR032808">
    <property type="entry name" value="DoxX"/>
</dbReference>
<dbReference type="AlphaFoldDB" id="A0A6P2CGE9"/>
<evidence type="ECO:0000256" key="3">
    <source>
        <dbReference type="ARBA" id="ARBA00022989"/>
    </source>
</evidence>
<dbReference type="GO" id="GO:0016020">
    <property type="term" value="C:membrane"/>
    <property type="evidence" value="ECO:0007669"/>
    <property type="project" value="UniProtKB-SubCell"/>
</dbReference>
<proteinExistence type="predicted"/>